<dbReference type="STRING" id="624147.SAMN04487970_103931"/>
<keyword evidence="2" id="KW-1185">Reference proteome</keyword>
<accession>A0A1G4T038</accession>
<dbReference type="Proteomes" id="UP000198601">
    <property type="component" value="Unassembled WGS sequence"/>
</dbReference>
<dbReference type="EMBL" id="FMTT01000039">
    <property type="protein sequence ID" value="SCW74794.1"/>
    <property type="molecule type" value="Genomic_DNA"/>
</dbReference>
<protein>
    <submittedName>
        <fullName evidence="1">Uncharacterized protein</fullName>
    </submittedName>
</protein>
<reference evidence="2" key="1">
    <citation type="submission" date="2016-10" db="EMBL/GenBank/DDBJ databases">
        <authorList>
            <person name="Varghese N."/>
            <person name="Submissions S."/>
        </authorList>
    </citation>
    <scope>NUCLEOTIDE SEQUENCE [LARGE SCALE GENOMIC DNA]</scope>
    <source>
        <strain evidence="2">CGMCC 1.8946</strain>
    </source>
</reference>
<proteinExistence type="predicted"/>
<evidence type="ECO:0000313" key="2">
    <source>
        <dbReference type="Proteomes" id="UP000198601"/>
    </source>
</evidence>
<organism evidence="1 2">
    <name type="scientific">Paenibacillus tianmuensis</name>
    <dbReference type="NCBI Taxonomy" id="624147"/>
    <lineage>
        <taxon>Bacteria</taxon>
        <taxon>Bacillati</taxon>
        <taxon>Bacillota</taxon>
        <taxon>Bacilli</taxon>
        <taxon>Bacillales</taxon>
        <taxon>Paenibacillaceae</taxon>
        <taxon>Paenibacillus</taxon>
    </lineage>
</organism>
<sequence length="47" mass="5312">MKGLRKKPFCVMRRSMSQDGFLNLEAGIYFCCNGNNVTLEDIAKQLA</sequence>
<dbReference type="AlphaFoldDB" id="A0A1G4T038"/>
<name>A0A1G4T038_9BACL</name>
<gene>
    <name evidence="1" type="ORF">SAMN04487970_103931</name>
</gene>
<evidence type="ECO:0000313" key="1">
    <source>
        <dbReference type="EMBL" id="SCW74794.1"/>
    </source>
</evidence>